<evidence type="ECO:0000256" key="1">
    <source>
        <dbReference type="SAM" id="MobiDB-lite"/>
    </source>
</evidence>
<feature type="region of interest" description="Disordered" evidence="1">
    <location>
        <begin position="1"/>
        <end position="62"/>
    </location>
</feature>
<feature type="non-terminal residue" evidence="2">
    <location>
        <position position="121"/>
    </location>
</feature>
<protein>
    <submittedName>
        <fullName evidence="2">Uncharacterized protein</fullName>
    </submittedName>
</protein>
<feature type="region of interest" description="Disordered" evidence="1">
    <location>
        <begin position="94"/>
        <end position="121"/>
    </location>
</feature>
<feature type="compositionally biased region" description="Low complexity" evidence="1">
    <location>
        <begin position="111"/>
        <end position="121"/>
    </location>
</feature>
<sequence>MSRAMNINDCPPGSFPGATTSSSRPVNYRKMTQENSTRRSSTRSSKNEKRPKVPNVMTSSVVQPDMEILPPFSTLANDETINQKLARVIEKFNRIDLAEESSPTPERNDDNSSNNRGSLLR</sequence>
<reference evidence="2" key="1">
    <citation type="submission" date="2015-11" db="EMBL/GenBank/DDBJ databases">
        <title>De novo transcriptome assembly of four potential Pierce s Disease insect vectors from Arizona vineyards.</title>
        <authorList>
            <person name="Tassone E.E."/>
        </authorList>
    </citation>
    <scope>NUCLEOTIDE SEQUENCE</scope>
</reference>
<accession>A0A1B6G2Q7</accession>
<organism evidence="2">
    <name type="scientific">Cuerna arida</name>
    <dbReference type="NCBI Taxonomy" id="1464854"/>
    <lineage>
        <taxon>Eukaryota</taxon>
        <taxon>Metazoa</taxon>
        <taxon>Ecdysozoa</taxon>
        <taxon>Arthropoda</taxon>
        <taxon>Hexapoda</taxon>
        <taxon>Insecta</taxon>
        <taxon>Pterygota</taxon>
        <taxon>Neoptera</taxon>
        <taxon>Paraneoptera</taxon>
        <taxon>Hemiptera</taxon>
        <taxon>Auchenorrhyncha</taxon>
        <taxon>Membracoidea</taxon>
        <taxon>Cicadellidae</taxon>
        <taxon>Cicadellinae</taxon>
        <taxon>Proconiini</taxon>
        <taxon>Cuerna</taxon>
    </lineage>
</organism>
<name>A0A1B6G2Q7_9HEMI</name>
<proteinExistence type="predicted"/>
<feature type="compositionally biased region" description="Low complexity" evidence="1">
    <location>
        <begin position="34"/>
        <end position="44"/>
    </location>
</feature>
<dbReference type="AlphaFoldDB" id="A0A1B6G2Q7"/>
<gene>
    <name evidence="2" type="ORF">g.1327</name>
</gene>
<dbReference type="EMBL" id="GECZ01013052">
    <property type="protein sequence ID" value="JAS56717.1"/>
    <property type="molecule type" value="Transcribed_RNA"/>
</dbReference>
<evidence type="ECO:0000313" key="2">
    <source>
        <dbReference type="EMBL" id="JAS56717.1"/>
    </source>
</evidence>